<feature type="compositionally biased region" description="Basic and acidic residues" evidence="4">
    <location>
        <begin position="1"/>
        <end position="35"/>
    </location>
</feature>
<dbReference type="EMBL" id="UWOC01000128">
    <property type="protein sequence ID" value="VCU08423.1"/>
    <property type="molecule type" value="Genomic_DNA"/>
</dbReference>
<evidence type="ECO:0000259" key="5">
    <source>
        <dbReference type="PROSITE" id="PS50949"/>
    </source>
</evidence>
<dbReference type="Pfam" id="PF07702">
    <property type="entry name" value="UTRA"/>
    <property type="match status" value="1"/>
</dbReference>
<protein>
    <submittedName>
        <fullName evidence="6">HTH-type transcriptional repressor YvoA</fullName>
    </submittedName>
</protein>
<dbReference type="PANTHER" id="PTHR44846:SF1">
    <property type="entry name" value="MANNOSYL-D-GLYCERATE TRANSPORT_METABOLISM SYSTEM REPRESSOR MNGR-RELATED"/>
    <property type="match status" value="1"/>
</dbReference>
<dbReference type="Proteomes" id="UP000289200">
    <property type="component" value="Unassembled WGS sequence"/>
</dbReference>
<dbReference type="Gene3D" id="1.10.10.10">
    <property type="entry name" value="Winged helix-like DNA-binding domain superfamily/Winged helix DNA-binding domain"/>
    <property type="match status" value="1"/>
</dbReference>
<dbReference type="InterPro" id="IPR028978">
    <property type="entry name" value="Chorismate_lyase_/UTRA_dom_sf"/>
</dbReference>
<keyword evidence="1" id="KW-0805">Transcription regulation</keyword>
<name>A0A447CT81_9BRAD</name>
<comment type="caution">
    <text evidence="6">The sequence shown here is derived from an EMBL/GenBank/DDBJ whole genome shotgun (WGS) entry which is preliminary data.</text>
</comment>
<dbReference type="PANTHER" id="PTHR44846">
    <property type="entry name" value="MANNOSYL-D-GLYCERATE TRANSPORT/METABOLISM SYSTEM REPRESSOR MNGR-RELATED"/>
    <property type="match status" value="1"/>
</dbReference>
<dbReference type="OrthoDB" id="7173258at2"/>
<dbReference type="GO" id="GO:0003677">
    <property type="term" value="F:DNA binding"/>
    <property type="evidence" value="ECO:0007669"/>
    <property type="project" value="UniProtKB-KW"/>
</dbReference>
<dbReference type="Pfam" id="PF00392">
    <property type="entry name" value="GntR"/>
    <property type="match status" value="1"/>
</dbReference>
<evidence type="ECO:0000256" key="4">
    <source>
        <dbReference type="SAM" id="MobiDB-lite"/>
    </source>
</evidence>
<dbReference type="GO" id="GO:0003700">
    <property type="term" value="F:DNA-binding transcription factor activity"/>
    <property type="evidence" value="ECO:0007669"/>
    <property type="project" value="InterPro"/>
</dbReference>
<dbReference type="SUPFAM" id="SSF46785">
    <property type="entry name" value="Winged helix' DNA-binding domain"/>
    <property type="match status" value="1"/>
</dbReference>
<dbReference type="GO" id="GO:0045892">
    <property type="term" value="P:negative regulation of DNA-templated transcription"/>
    <property type="evidence" value="ECO:0007669"/>
    <property type="project" value="TreeGrafter"/>
</dbReference>
<organism evidence="6 7">
    <name type="scientific">Rhodoplanes serenus</name>
    <dbReference type="NCBI Taxonomy" id="200615"/>
    <lineage>
        <taxon>Bacteria</taxon>
        <taxon>Pseudomonadati</taxon>
        <taxon>Pseudomonadota</taxon>
        <taxon>Alphaproteobacteria</taxon>
        <taxon>Hyphomicrobiales</taxon>
        <taxon>Nitrobacteraceae</taxon>
        <taxon>Rhodoplanes</taxon>
    </lineage>
</organism>
<evidence type="ECO:0000313" key="7">
    <source>
        <dbReference type="Proteomes" id="UP000289200"/>
    </source>
</evidence>
<evidence type="ECO:0000313" key="6">
    <source>
        <dbReference type="EMBL" id="VCU08423.1"/>
    </source>
</evidence>
<keyword evidence="7" id="KW-1185">Reference proteome</keyword>
<evidence type="ECO:0000256" key="3">
    <source>
        <dbReference type="ARBA" id="ARBA00023163"/>
    </source>
</evidence>
<keyword evidence="2" id="KW-0238">DNA-binding</keyword>
<dbReference type="RefSeq" id="WP_129608523.1">
    <property type="nucleotide sequence ID" value="NZ_UWOC01000128.1"/>
</dbReference>
<dbReference type="InterPro" id="IPR036390">
    <property type="entry name" value="WH_DNA-bd_sf"/>
</dbReference>
<evidence type="ECO:0000256" key="2">
    <source>
        <dbReference type="ARBA" id="ARBA00023125"/>
    </source>
</evidence>
<feature type="domain" description="HTH gntR-type" evidence="5">
    <location>
        <begin position="39"/>
        <end position="107"/>
    </location>
</feature>
<feature type="region of interest" description="Disordered" evidence="4">
    <location>
        <begin position="1"/>
        <end position="37"/>
    </location>
</feature>
<dbReference type="InterPro" id="IPR000524">
    <property type="entry name" value="Tscrpt_reg_HTH_GntR"/>
</dbReference>
<dbReference type="InterPro" id="IPR011663">
    <property type="entry name" value="UTRA"/>
</dbReference>
<dbReference type="SMART" id="SM00866">
    <property type="entry name" value="UTRA"/>
    <property type="match status" value="1"/>
</dbReference>
<dbReference type="SUPFAM" id="SSF64288">
    <property type="entry name" value="Chorismate lyase-like"/>
    <property type="match status" value="1"/>
</dbReference>
<gene>
    <name evidence="6" type="primary">yvoA_2</name>
    <name evidence="6" type="ORF">RHODGE_RHODGE_01594</name>
</gene>
<dbReference type="AlphaFoldDB" id="A0A447CT81"/>
<sequence length="272" mass="29499">MPNASDVDRAGRPDPGRDPRNDPPRPDAARAETGADQRLPIYQRLKDALAERIQDGHWRPGEAIPAESELASDFGVALGTMRKAIEGLVAQGLLERHQGRGTFVRRVDFGNSLFRFFRLTGKGGGPLAPTQRLLSRRTAPAGREAGVALGVGTEADVLWLRRLRLVDDEPLVVDEIALPLPRFAAVAALPAAAFAELLYPLYERIAGVTIARAVDRIGFGRASAAVAKTLGVPAGDPVVVIDRIAYGLDGEPLEWRRSRGPADRFSYETEIR</sequence>
<dbReference type="Gene3D" id="3.40.1410.10">
    <property type="entry name" value="Chorismate lyase-like"/>
    <property type="match status" value="1"/>
</dbReference>
<evidence type="ECO:0000256" key="1">
    <source>
        <dbReference type="ARBA" id="ARBA00023015"/>
    </source>
</evidence>
<keyword evidence="3" id="KW-0804">Transcription</keyword>
<dbReference type="CDD" id="cd07377">
    <property type="entry name" value="WHTH_GntR"/>
    <property type="match status" value="1"/>
</dbReference>
<accession>A0A447CT81</accession>
<reference evidence="7" key="1">
    <citation type="submission" date="2018-10" db="EMBL/GenBank/DDBJ databases">
        <authorList>
            <person name="Peiro R."/>
            <person name="Begona"/>
            <person name="Cbmso G."/>
            <person name="Lopez M."/>
            <person name="Gonzalez S."/>
            <person name="Sacristan E."/>
            <person name="Castillo E."/>
        </authorList>
    </citation>
    <scope>NUCLEOTIDE SEQUENCE [LARGE SCALE GENOMIC DNA]</scope>
</reference>
<dbReference type="PRINTS" id="PR00035">
    <property type="entry name" value="HTHGNTR"/>
</dbReference>
<dbReference type="SMART" id="SM00345">
    <property type="entry name" value="HTH_GNTR"/>
    <property type="match status" value="1"/>
</dbReference>
<dbReference type="PROSITE" id="PS50949">
    <property type="entry name" value="HTH_GNTR"/>
    <property type="match status" value="1"/>
</dbReference>
<proteinExistence type="predicted"/>
<dbReference type="InterPro" id="IPR050679">
    <property type="entry name" value="Bact_HTH_transcr_reg"/>
</dbReference>
<dbReference type="InterPro" id="IPR036388">
    <property type="entry name" value="WH-like_DNA-bd_sf"/>
</dbReference>